<sequence>MAKSHVSFKDYERQIKVPFVIYAHFDSIQIKKSKTQIIHQPCGFGYSVKCSFDDTFTKYEEYVGEDSPRVFWKKLQAEVEDISEKLSRKIARRVFNDEEKRLFGMISHCHFCGKVLGEDKFEDFYPPTGEFVGAVHEKCLQKPKVPNFVPVIMYKLGKYGGHFLLNALSEAEMKEVFEVGNNQGFQRKLRTMMVKFVDVMQFVGKKIYWRDMEAFIDDANKRRLSGMFRDKSAFDLVKTKIRFPYCYIDGFDKFEHSLPNIVGFFDQLHDDEISDEEYQRCVDIWEHFGCNTMTDYFRVYLKSSTCLLEDFFENFRCLFLDKYHLDVAHYYTIASFSWDSMMKYNGVEAELLQDKDMISFIKNNIRGGVSQCSKRHAKANNKYCDYDKTKPPSFIVYLDANNLGGWAMSQNLPFSDFTWLKMSEIQLIADNITNLDENNEYGYIFEVDLEYPKELHEPHNDFPFCCQRLFVPPPPTSPDRTKENSVLSFYKKQKYVIDYRMLKQCLQNRLVLTKIHRVLRFRQCKWLEPYMTYNTTLRAAAENDFEKQLYKLLNNSVYGKTIQKSSTDKPI</sequence>
<protein>
    <recommendedName>
        <fullName evidence="3">DNA-directed DNA polymerase</fullName>
    </recommendedName>
</protein>
<name>A0AA38M398_9CUCU</name>
<evidence type="ECO:0000313" key="1">
    <source>
        <dbReference type="EMBL" id="KAJ3640822.1"/>
    </source>
</evidence>
<dbReference type="SUPFAM" id="SSF56672">
    <property type="entry name" value="DNA/RNA polymerases"/>
    <property type="match status" value="1"/>
</dbReference>
<gene>
    <name evidence="1" type="ORF">Zmor_027360</name>
</gene>
<dbReference type="AlphaFoldDB" id="A0AA38M398"/>
<dbReference type="GO" id="GO:0071897">
    <property type="term" value="P:DNA biosynthetic process"/>
    <property type="evidence" value="ECO:0007669"/>
    <property type="project" value="UniProtKB-ARBA"/>
</dbReference>
<comment type="caution">
    <text evidence="1">The sequence shown here is derived from an EMBL/GenBank/DDBJ whole genome shotgun (WGS) entry which is preliminary data.</text>
</comment>
<evidence type="ECO:0008006" key="3">
    <source>
        <dbReference type="Google" id="ProtNLM"/>
    </source>
</evidence>
<organism evidence="1 2">
    <name type="scientific">Zophobas morio</name>
    <dbReference type="NCBI Taxonomy" id="2755281"/>
    <lineage>
        <taxon>Eukaryota</taxon>
        <taxon>Metazoa</taxon>
        <taxon>Ecdysozoa</taxon>
        <taxon>Arthropoda</taxon>
        <taxon>Hexapoda</taxon>
        <taxon>Insecta</taxon>
        <taxon>Pterygota</taxon>
        <taxon>Neoptera</taxon>
        <taxon>Endopterygota</taxon>
        <taxon>Coleoptera</taxon>
        <taxon>Polyphaga</taxon>
        <taxon>Cucujiformia</taxon>
        <taxon>Tenebrionidae</taxon>
        <taxon>Zophobas</taxon>
    </lineage>
</organism>
<keyword evidence="2" id="KW-1185">Reference proteome</keyword>
<dbReference type="Proteomes" id="UP001168821">
    <property type="component" value="Unassembled WGS sequence"/>
</dbReference>
<dbReference type="EMBL" id="JALNTZ010000009">
    <property type="protein sequence ID" value="KAJ3640822.1"/>
    <property type="molecule type" value="Genomic_DNA"/>
</dbReference>
<dbReference type="PANTHER" id="PTHR31511">
    <property type="entry name" value="PROTEIN CBG23764"/>
    <property type="match status" value="1"/>
</dbReference>
<dbReference type="InterPro" id="IPR043502">
    <property type="entry name" value="DNA/RNA_pol_sf"/>
</dbReference>
<evidence type="ECO:0000313" key="2">
    <source>
        <dbReference type="Proteomes" id="UP001168821"/>
    </source>
</evidence>
<dbReference type="PANTHER" id="PTHR31511:SF12">
    <property type="entry name" value="RHO TERMINATION FACTOR N-TERMINAL DOMAIN-CONTAINING PROTEIN"/>
    <property type="match status" value="1"/>
</dbReference>
<reference evidence="1" key="1">
    <citation type="journal article" date="2023" name="G3 (Bethesda)">
        <title>Whole genome assemblies of Zophobas morio and Tenebrio molitor.</title>
        <authorList>
            <person name="Kaur S."/>
            <person name="Stinson S.A."/>
            <person name="diCenzo G.C."/>
        </authorList>
    </citation>
    <scope>NUCLEOTIDE SEQUENCE</scope>
    <source>
        <strain evidence="1">QUZm001</strain>
    </source>
</reference>
<accession>A0AA38M398</accession>
<feature type="non-terminal residue" evidence="1">
    <location>
        <position position="571"/>
    </location>
</feature>
<proteinExistence type="predicted"/>